<keyword evidence="5" id="KW-0808">Transferase</keyword>
<evidence type="ECO:0000256" key="18">
    <source>
        <dbReference type="PROSITE-ProRule" id="PRU00175"/>
    </source>
</evidence>
<name>A0AAN9W0C0_9ORTH</name>
<dbReference type="AlphaFoldDB" id="A0AAN9W0C0"/>
<dbReference type="PROSITE" id="PS00518">
    <property type="entry name" value="ZF_RING_1"/>
    <property type="match status" value="1"/>
</dbReference>
<gene>
    <name evidence="20" type="ORF">R5R35_008311</name>
</gene>
<evidence type="ECO:0000256" key="8">
    <source>
        <dbReference type="ARBA" id="ARBA00022771"/>
    </source>
</evidence>
<dbReference type="GO" id="GO:0005778">
    <property type="term" value="C:peroxisomal membrane"/>
    <property type="evidence" value="ECO:0007669"/>
    <property type="project" value="UniProtKB-SubCell"/>
</dbReference>
<accession>A0AAN9W0C0</accession>
<dbReference type="InterPro" id="IPR013083">
    <property type="entry name" value="Znf_RING/FYVE/PHD"/>
</dbReference>
<evidence type="ECO:0000256" key="15">
    <source>
        <dbReference type="ARBA" id="ARBA00032511"/>
    </source>
</evidence>
<dbReference type="GO" id="GO:0008270">
    <property type="term" value="F:zinc ion binding"/>
    <property type="evidence" value="ECO:0007669"/>
    <property type="project" value="UniProtKB-KW"/>
</dbReference>
<protein>
    <recommendedName>
        <fullName evidence="17">RING-type E3 ubiquitin transferase (cysteine targeting)</fullName>
        <ecNumber evidence="17">2.3.2.36</ecNumber>
    </recommendedName>
    <alternativeName>
        <fullName evidence="15">Peroxin-2</fullName>
    </alternativeName>
</protein>
<keyword evidence="8 18" id="KW-0863">Zinc-finger</keyword>
<evidence type="ECO:0000313" key="21">
    <source>
        <dbReference type="Proteomes" id="UP001378592"/>
    </source>
</evidence>
<evidence type="ECO:0000256" key="11">
    <source>
        <dbReference type="ARBA" id="ARBA00022927"/>
    </source>
</evidence>
<evidence type="ECO:0000256" key="6">
    <source>
        <dbReference type="ARBA" id="ARBA00022692"/>
    </source>
</evidence>
<dbReference type="Proteomes" id="UP001378592">
    <property type="component" value="Unassembled WGS sequence"/>
</dbReference>
<dbReference type="PROSITE" id="PS50089">
    <property type="entry name" value="ZF_RING_2"/>
    <property type="match status" value="1"/>
</dbReference>
<keyword evidence="14" id="KW-0576">Peroxisome</keyword>
<comment type="pathway">
    <text evidence="2">Protein modification; protein ubiquitination.</text>
</comment>
<organism evidence="20 21">
    <name type="scientific">Gryllus longicercus</name>
    <dbReference type="NCBI Taxonomy" id="2509291"/>
    <lineage>
        <taxon>Eukaryota</taxon>
        <taxon>Metazoa</taxon>
        <taxon>Ecdysozoa</taxon>
        <taxon>Arthropoda</taxon>
        <taxon>Hexapoda</taxon>
        <taxon>Insecta</taxon>
        <taxon>Pterygota</taxon>
        <taxon>Neoptera</taxon>
        <taxon>Polyneoptera</taxon>
        <taxon>Orthoptera</taxon>
        <taxon>Ensifera</taxon>
        <taxon>Gryllidea</taxon>
        <taxon>Grylloidea</taxon>
        <taxon>Gryllidae</taxon>
        <taxon>Gryllinae</taxon>
        <taxon>Gryllus</taxon>
    </lineage>
</organism>
<evidence type="ECO:0000256" key="14">
    <source>
        <dbReference type="ARBA" id="ARBA00023140"/>
    </source>
</evidence>
<evidence type="ECO:0000256" key="4">
    <source>
        <dbReference type="ARBA" id="ARBA00022448"/>
    </source>
</evidence>
<evidence type="ECO:0000259" key="19">
    <source>
        <dbReference type="PROSITE" id="PS50089"/>
    </source>
</evidence>
<evidence type="ECO:0000256" key="16">
    <source>
        <dbReference type="ARBA" id="ARBA00034438"/>
    </source>
</evidence>
<sequence length="293" mass="33567">MSSGDEVYIPRVTQLDSVEFDKEIAQVLKTQVTNISKVTPGSFLDILEPEITALLKFYIWKISVHRMHSTFGQHLLNLKYEGTLPRCKSYAWCILSIIPSYLKDRLGPKLSSHKTDAGFHMFYKIVQQLHIFVRVATLYNLLMFLRDGKYPTLLERVLRMRPVPASEQQRIVGYSFMTRELIWHTLIELLGNMIPLFNYYSLQRKVLSLFSKSEKKSCNREPVKLSFGDKCVVCKDTPILPHHMGCSHVYCFYCIQGNLLADINFQCPACGFSSENSQAVAIAVNTNQSTLLP</sequence>
<evidence type="ECO:0000256" key="10">
    <source>
        <dbReference type="ARBA" id="ARBA00022833"/>
    </source>
</evidence>
<keyword evidence="9" id="KW-0833">Ubl conjugation pathway</keyword>
<evidence type="ECO:0000256" key="13">
    <source>
        <dbReference type="ARBA" id="ARBA00023136"/>
    </source>
</evidence>
<evidence type="ECO:0000313" key="20">
    <source>
        <dbReference type="EMBL" id="KAK7869777.1"/>
    </source>
</evidence>
<comment type="similarity">
    <text evidence="3">Belongs to the pex2/pex10/pex12 family.</text>
</comment>
<keyword evidence="10" id="KW-0862">Zinc</keyword>
<keyword evidence="21" id="KW-1185">Reference proteome</keyword>
<evidence type="ECO:0000256" key="1">
    <source>
        <dbReference type="ARBA" id="ARBA00004585"/>
    </source>
</evidence>
<comment type="caution">
    <text evidence="20">The sequence shown here is derived from an EMBL/GenBank/DDBJ whole genome shotgun (WGS) entry which is preliminary data.</text>
</comment>
<keyword evidence="13" id="KW-0472">Membrane</keyword>
<dbReference type="InterPro" id="IPR006845">
    <property type="entry name" value="Pex_N"/>
</dbReference>
<dbReference type="EMBL" id="JAZDUA010000069">
    <property type="protein sequence ID" value="KAK7869777.1"/>
    <property type="molecule type" value="Genomic_DNA"/>
</dbReference>
<dbReference type="SMART" id="SM00184">
    <property type="entry name" value="RING"/>
    <property type="match status" value="1"/>
</dbReference>
<keyword evidence="7" id="KW-0479">Metal-binding</keyword>
<dbReference type="InterPro" id="IPR017907">
    <property type="entry name" value="Znf_RING_CS"/>
</dbReference>
<dbReference type="PANTHER" id="PTHR48178:SF1">
    <property type="entry name" value="PEROXISOME BIOGENESIS FACTOR 2"/>
    <property type="match status" value="1"/>
</dbReference>
<comment type="catalytic activity">
    <reaction evidence="16">
        <text>[E2 ubiquitin-conjugating enzyme]-S-ubiquitinyl-L-cysteine + [acceptor protein]-L-cysteine = [E2 ubiquitin-conjugating enzyme]-L-cysteine + [acceptor protein]-S-ubiquitinyl-L-cysteine.</text>
        <dbReference type="EC" id="2.3.2.36"/>
    </reaction>
</comment>
<feature type="domain" description="RING-type" evidence="19">
    <location>
        <begin position="231"/>
        <end position="270"/>
    </location>
</feature>
<keyword evidence="12" id="KW-1133">Transmembrane helix</keyword>
<proteinExistence type="inferred from homology"/>
<evidence type="ECO:0000256" key="12">
    <source>
        <dbReference type="ARBA" id="ARBA00022989"/>
    </source>
</evidence>
<dbReference type="GO" id="GO:0061630">
    <property type="term" value="F:ubiquitin protein ligase activity"/>
    <property type="evidence" value="ECO:0007669"/>
    <property type="project" value="UniProtKB-EC"/>
</dbReference>
<dbReference type="EC" id="2.3.2.36" evidence="17"/>
<dbReference type="Gene3D" id="3.30.40.10">
    <property type="entry name" value="Zinc/RING finger domain, C3HC4 (zinc finger)"/>
    <property type="match status" value="1"/>
</dbReference>
<dbReference type="Pfam" id="PF04757">
    <property type="entry name" value="Pex2_Pex12"/>
    <property type="match status" value="1"/>
</dbReference>
<evidence type="ECO:0000256" key="9">
    <source>
        <dbReference type="ARBA" id="ARBA00022786"/>
    </source>
</evidence>
<dbReference type="PANTHER" id="PTHR48178">
    <property type="entry name" value="PEROXISOME BIOGENESIS FACTOR 2"/>
    <property type="match status" value="1"/>
</dbReference>
<evidence type="ECO:0000256" key="5">
    <source>
        <dbReference type="ARBA" id="ARBA00022679"/>
    </source>
</evidence>
<dbReference type="GO" id="GO:0016558">
    <property type="term" value="P:protein import into peroxisome matrix"/>
    <property type="evidence" value="ECO:0007669"/>
    <property type="project" value="InterPro"/>
</dbReference>
<dbReference type="InterPro" id="IPR025654">
    <property type="entry name" value="PEX2/10"/>
</dbReference>
<evidence type="ECO:0000256" key="2">
    <source>
        <dbReference type="ARBA" id="ARBA00004906"/>
    </source>
</evidence>
<dbReference type="SUPFAM" id="SSF57850">
    <property type="entry name" value="RING/U-box"/>
    <property type="match status" value="1"/>
</dbReference>
<evidence type="ECO:0000256" key="17">
    <source>
        <dbReference type="ARBA" id="ARBA00034523"/>
    </source>
</evidence>
<dbReference type="InterPro" id="IPR001841">
    <property type="entry name" value="Znf_RING"/>
</dbReference>
<keyword evidence="11" id="KW-0653">Protein transport</keyword>
<keyword evidence="6" id="KW-0812">Transmembrane</keyword>
<evidence type="ECO:0000256" key="3">
    <source>
        <dbReference type="ARBA" id="ARBA00008704"/>
    </source>
</evidence>
<keyword evidence="4" id="KW-0813">Transport</keyword>
<reference evidence="20 21" key="1">
    <citation type="submission" date="2024-03" db="EMBL/GenBank/DDBJ databases">
        <title>The genome assembly and annotation of the cricket Gryllus longicercus Weissman &amp; Gray.</title>
        <authorList>
            <person name="Szrajer S."/>
            <person name="Gray D."/>
            <person name="Ylla G."/>
        </authorList>
    </citation>
    <scope>NUCLEOTIDE SEQUENCE [LARGE SCALE GENOMIC DNA]</scope>
    <source>
        <strain evidence="20">DAG 2021-001</strain>
        <tissue evidence="20">Whole body minus gut</tissue>
    </source>
</reference>
<evidence type="ECO:0000256" key="7">
    <source>
        <dbReference type="ARBA" id="ARBA00022723"/>
    </source>
</evidence>
<comment type="subcellular location">
    <subcellularLocation>
        <location evidence="1">Peroxisome membrane</location>
        <topology evidence="1">Multi-pass membrane protein</topology>
    </subcellularLocation>
</comment>